<dbReference type="PANTHER" id="PTHR10404">
    <property type="entry name" value="N-ACETYLATED-ALPHA-LINKED ACIDIC DIPEPTIDASE"/>
    <property type="match status" value="1"/>
</dbReference>
<evidence type="ECO:0000256" key="2">
    <source>
        <dbReference type="SAM" id="MobiDB-lite"/>
    </source>
</evidence>
<dbReference type="FunFam" id="3.40.630.10:FF:000101">
    <property type="entry name" value="N-acetylated alpha-linked acidic dipeptidase like 1"/>
    <property type="match status" value="1"/>
</dbReference>
<dbReference type="Gene3D" id="1.20.930.40">
    <property type="entry name" value="Transferrin receptor-like, dimerisation domain"/>
    <property type="match status" value="1"/>
</dbReference>
<dbReference type="OrthoDB" id="233977at2"/>
<sequence>MHRTQAVAVSLAFVSLAAVAQSPSVFGYRDFTQQQKWDTTFLAVPDPKLAGQHLKTLTAEPHWASSPEDLKTAQYVAAKFKEAGLQTEIVPYRVLLNKPKKISIEAFDSKGKKLMSGPTKEHVDGDPFQDDPRVLPAFNGSSPSGDVTGEVIYCNYGTLADFRKIKELGIDMHGKIALVRYGQNFRGVKVYIAQQMGAAGVLIYSDPADDGWVKGDKYPQGAFRPDNAVQRGSVQFIAKYTGDPETPGVASTEKLPDSARLPENKLQDDQPSIPANPISYQDAQPILHALGGPESPRPWQGALPFTYHLGGKGVTAHMHLEQDYAVRTIWNVIGKIPGTDAPDEWVIAGNHRDAWVYGAVDPNSGTAAMLETVHGLGELLKQGWKPKRTVIIGSWDAEEEGLVGSTEWAEEHAAELQHAVAYFNTDVGVSGPDFGASSVPSLQQFVREVTKSVPSPKGGTVYDQWKKSQEEGRGRGTSTSASNVVTSVDNDVKVDALGSGSDYTPFIQHIGVPATDIGSSGRYGVYHSVFDNYAWFVKNADPTFVYEQQQARVFGLEILHMANADVLPYDYQAYGKAVEEYISTAKKKASTDGLTLNFDAAAAAAKRFETAGSAIRTRQNSFSGNLKALNDNLRAVEGAFISSQGLPNRPWYKHVIYAPGEYTGYAAVVIPGVNEAMEGGINNKPDMGIAQAQLGVLTEALNQAALILEGAAH</sequence>
<feature type="chain" id="PRO_5022927648" evidence="3">
    <location>
        <begin position="21"/>
        <end position="713"/>
    </location>
</feature>
<dbReference type="EMBL" id="CP042806">
    <property type="protein sequence ID" value="QEE28740.1"/>
    <property type="molecule type" value="Genomic_DNA"/>
</dbReference>
<dbReference type="RefSeq" id="WP_147647930.1">
    <property type="nucleotide sequence ID" value="NZ_CP042806.1"/>
</dbReference>
<dbReference type="Pfam" id="PF02225">
    <property type="entry name" value="PA"/>
    <property type="match status" value="1"/>
</dbReference>
<evidence type="ECO:0000259" key="4">
    <source>
        <dbReference type="Pfam" id="PF02225"/>
    </source>
</evidence>
<dbReference type="AlphaFoldDB" id="A0A5B9EDC2"/>
<dbReference type="SUPFAM" id="SSF53187">
    <property type="entry name" value="Zn-dependent exopeptidases"/>
    <property type="match status" value="1"/>
</dbReference>
<dbReference type="SUPFAM" id="SSF47672">
    <property type="entry name" value="Transferrin receptor-like dimerisation domain"/>
    <property type="match status" value="1"/>
</dbReference>
<evidence type="ECO:0000313" key="7">
    <source>
        <dbReference type="EMBL" id="QEE28740.1"/>
    </source>
</evidence>
<keyword evidence="8" id="KW-1185">Reference proteome</keyword>
<dbReference type="CDD" id="cd02121">
    <property type="entry name" value="PA_GCPII_like"/>
    <property type="match status" value="1"/>
</dbReference>
<dbReference type="InterPro" id="IPR039373">
    <property type="entry name" value="Peptidase_M28B"/>
</dbReference>
<reference evidence="7 8" key="1">
    <citation type="submission" date="2019-08" db="EMBL/GenBank/DDBJ databases">
        <title>Complete genome sequence of Terriglobus albidus strain ORNL.</title>
        <authorList>
            <person name="Podar M."/>
        </authorList>
    </citation>
    <scope>NUCLEOTIDE SEQUENCE [LARGE SCALE GENOMIC DNA]</scope>
    <source>
        <strain evidence="7 8">ORNL</strain>
    </source>
</reference>
<dbReference type="CDD" id="cd08022">
    <property type="entry name" value="M28_PSMA_like"/>
    <property type="match status" value="1"/>
</dbReference>
<gene>
    <name evidence="7" type="ORF">FTW19_12465</name>
</gene>
<proteinExistence type="inferred from homology"/>
<dbReference type="InterPro" id="IPR003137">
    <property type="entry name" value="PA_domain"/>
</dbReference>
<feature type="compositionally biased region" description="Basic and acidic residues" evidence="2">
    <location>
        <begin position="464"/>
        <end position="474"/>
    </location>
</feature>
<feature type="region of interest" description="Disordered" evidence="2">
    <location>
        <begin position="454"/>
        <end position="482"/>
    </location>
</feature>
<accession>A0A5B9EDC2</accession>
<evidence type="ECO:0000256" key="3">
    <source>
        <dbReference type="SAM" id="SignalP"/>
    </source>
</evidence>
<evidence type="ECO:0000313" key="8">
    <source>
        <dbReference type="Proteomes" id="UP000321820"/>
    </source>
</evidence>
<feature type="domain" description="PA" evidence="4">
    <location>
        <begin position="147"/>
        <end position="222"/>
    </location>
</feature>
<dbReference type="InterPro" id="IPR046450">
    <property type="entry name" value="PA_dom_sf"/>
</dbReference>
<dbReference type="KEGG" id="talb:FTW19_12465"/>
<evidence type="ECO:0000259" key="5">
    <source>
        <dbReference type="Pfam" id="PF04253"/>
    </source>
</evidence>
<dbReference type="SUPFAM" id="SSF52025">
    <property type="entry name" value="PA domain"/>
    <property type="match status" value="1"/>
</dbReference>
<feature type="domain" description="Peptidase M28" evidence="6">
    <location>
        <begin position="331"/>
        <end position="534"/>
    </location>
</feature>
<dbReference type="InterPro" id="IPR007484">
    <property type="entry name" value="Peptidase_M28"/>
</dbReference>
<dbReference type="InterPro" id="IPR036757">
    <property type="entry name" value="TFR-like_dimer_dom_sf"/>
</dbReference>
<comment type="similarity">
    <text evidence="1">Belongs to the peptidase M28 family. M28B subfamily.</text>
</comment>
<dbReference type="Pfam" id="PF04253">
    <property type="entry name" value="TFR_dimer"/>
    <property type="match status" value="1"/>
</dbReference>
<dbReference type="InterPro" id="IPR007365">
    <property type="entry name" value="TFR-like_dimer_dom"/>
</dbReference>
<dbReference type="Pfam" id="PF04389">
    <property type="entry name" value="Peptidase_M28"/>
    <property type="match status" value="1"/>
</dbReference>
<evidence type="ECO:0000259" key="6">
    <source>
        <dbReference type="Pfam" id="PF04389"/>
    </source>
</evidence>
<dbReference type="Gene3D" id="3.50.30.30">
    <property type="match status" value="1"/>
</dbReference>
<feature type="compositionally biased region" description="Basic and acidic residues" evidence="2">
    <location>
        <begin position="254"/>
        <end position="268"/>
    </location>
</feature>
<feature type="signal peptide" evidence="3">
    <location>
        <begin position="1"/>
        <end position="20"/>
    </location>
</feature>
<name>A0A5B9EDC2_9BACT</name>
<evidence type="ECO:0000256" key="1">
    <source>
        <dbReference type="ARBA" id="ARBA00005634"/>
    </source>
</evidence>
<feature type="region of interest" description="Disordered" evidence="2">
    <location>
        <begin position="241"/>
        <end position="276"/>
    </location>
</feature>
<dbReference type="Gene3D" id="3.40.630.10">
    <property type="entry name" value="Zn peptidases"/>
    <property type="match status" value="1"/>
</dbReference>
<dbReference type="PANTHER" id="PTHR10404:SF46">
    <property type="entry name" value="VACUOLAR PROTEIN SORTING-ASSOCIATED PROTEIN 70"/>
    <property type="match status" value="1"/>
</dbReference>
<feature type="domain" description="Transferrin receptor-like dimerisation" evidence="5">
    <location>
        <begin position="597"/>
        <end position="708"/>
    </location>
</feature>
<protein>
    <submittedName>
        <fullName evidence="7">M28 family peptidase</fullName>
    </submittedName>
</protein>
<keyword evidence="3" id="KW-0732">Signal</keyword>
<organism evidence="7 8">
    <name type="scientific">Terriglobus albidus</name>
    <dbReference type="NCBI Taxonomy" id="1592106"/>
    <lineage>
        <taxon>Bacteria</taxon>
        <taxon>Pseudomonadati</taxon>
        <taxon>Acidobacteriota</taxon>
        <taxon>Terriglobia</taxon>
        <taxon>Terriglobales</taxon>
        <taxon>Acidobacteriaceae</taxon>
        <taxon>Terriglobus</taxon>
    </lineage>
</organism>
<dbReference type="Proteomes" id="UP000321820">
    <property type="component" value="Chromosome"/>
</dbReference>